<evidence type="ECO:0000313" key="2">
    <source>
        <dbReference type="Proteomes" id="UP001059745"/>
    </source>
</evidence>
<dbReference type="EMBL" id="CP104214">
    <property type="protein sequence ID" value="UWX71621.1"/>
    <property type="molecule type" value="Genomic_DNA"/>
</dbReference>
<accession>A0AB38TT66</accession>
<gene>
    <name evidence="1" type="ORF">NYZ96_07690</name>
</gene>
<protein>
    <submittedName>
        <fullName evidence="1">Uncharacterized protein</fullName>
    </submittedName>
</protein>
<organism evidence="1 2">
    <name type="scientific">Burkholderia gladioli</name>
    <name type="common">Pseudomonas marginata</name>
    <name type="synonym">Phytomonas marginata</name>
    <dbReference type="NCBI Taxonomy" id="28095"/>
    <lineage>
        <taxon>Bacteria</taxon>
        <taxon>Pseudomonadati</taxon>
        <taxon>Pseudomonadota</taxon>
        <taxon>Betaproteobacteria</taxon>
        <taxon>Burkholderiales</taxon>
        <taxon>Burkholderiaceae</taxon>
        <taxon>Burkholderia</taxon>
    </lineage>
</organism>
<evidence type="ECO:0000313" key="1">
    <source>
        <dbReference type="EMBL" id="UWX71621.1"/>
    </source>
</evidence>
<name>A0AB38TT66_BURGA</name>
<dbReference type="AlphaFoldDB" id="A0AB38TT66"/>
<proteinExistence type="predicted"/>
<reference evidence="1" key="1">
    <citation type="submission" date="2022-09" db="EMBL/GenBank/DDBJ databases">
        <title>Genomic of Burkholderia gladioli.</title>
        <authorList>
            <person name="Wu H."/>
        </authorList>
    </citation>
    <scope>NUCLEOTIDE SEQUENCE</scope>
    <source>
        <strain evidence="1">ZN-S4</strain>
    </source>
</reference>
<sequence>MDAKNNPMIVLSRDCHKAVNKAPRDIGVAKKTARESIAANADILMMNGIPGEMVDNIRQAALDLCKGAWKIIF</sequence>
<dbReference type="Proteomes" id="UP001059745">
    <property type="component" value="Chromosome 1"/>
</dbReference>
<dbReference type="RefSeq" id="WP_124083784.1">
    <property type="nucleotide sequence ID" value="NZ_CADEPT010000004.1"/>
</dbReference>